<dbReference type="InterPro" id="IPR008250">
    <property type="entry name" value="ATPase_P-typ_transduc_dom_A_sf"/>
</dbReference>
<dbReference type="CDD" id="cd00371">
    <property type="entry name" value="HMA"/>
    <property type="match status" value="2"/>
</dbReference>
<dbReference type="SFLD" id="SFLDS00003">
    <property type="entry name" value="Haloacid_Dehalogenase"/>
    <property type="match status" value="1"/>
</dbReference>
<dbReference type="NCBIfam" id="TIGR01525">
    <property type="entry name" value="ATPase-IB_hvy"/>
    <property type="match status" value="1"/>
</dbReference>
<keyword evidence="18" id="KW-1185">Reference proteome</keyword>
<proteinExistence type="inferred from homology"/>
<dbReference type="PRINTS" id="PR00119">
    <property type="entry name" value="CATATPASE"/>
</dbReference>
<name>A0ABR7DI22_9CLOT</name>
<evidence type="ECO:0000256" key="4">
    <source>
        <dbReference type="ARBA" id="ARBA00022539"/>
    </source>
</evidence>
<comment type="catalytic activity">
    <reaction evidence="14">
        <text>Cd(2+)(in) + ATP + H2O = Cd(2+)(out) + ADP + phosphate + H(+)</text>
        <dbReference type="Rhea" id="RHEA:12132"/>
        <dbReference type="ChEBI" id="CHEBI:15377"/>
        <dbReference type="ChEBI" id="CHEBI:15378"/>
        <dbReference type="ChEBI" id="CHEBI:30616"/>
        <dbReference type="ChEBI" id="CHEBI:43474"/>
        <dbReference type="ChEBI" id="CHEBI:48775"/>
        <dbReference type="ChEBI" id="CHEBI:456216"/>
        <dbReference type="EC" id="7.2.2.21"/>
    </reaction>
</comment>
<comment type="similarity">
    <text evidence="2 15">Belongs to the cation transport ATPase (P-type) (TC 3.A.3) family. Type IB subfamily.</text>
</comment>
<feature type="transmembrane region" description="Helical" evidence="15">
    <location>
        <begin position="480"/>
        <end position="505"/>
    </location>
</feature>
<dbReference type="SUPFAM" id="SSF56784">
    <property type="entry name" value="HAD-like"/>
    <property type="match status" value="1"/>
</dbReference>
<keyword evidence="3 15" id="KW-1003">Cell membrane</keyword>
<dbReference type="InterPro" id="IPR006121">
    <property type="entry name" value="HMA_dom"/>
</dbReference>
<keyword evidence="9 15" id="KW-0067">ATP-binding</keyword>
<dbReference type="Proteomes" id="UP000596929">
    <property type="component" value="Unassembled WGS sequence"/>
</dbReference>
<feature type="transmembrane region" description="Helical" evidence="15">
    <location>
        <begin position="448"/>
        <end position="468"/>
    </location>
</feature>
<keyword evidence="11 15" id="KW-1133">Transmembrane helix</keyword>
<comment type="subcellular location">
    <subcellularLocation>
        <location evidence="1">Cell membrane</location>
        <topology evidence="1">Multi-pass membrane protein</topology>
    </subcellularLocation>
</comment>
<evidence type="ECO:0000256" key="11">
    <source>
        <dbReference type="ARBA" id="ARBA00022989"/>
    </source>
</evidence>
<dbReference type="Pfam" id="PF00122">
    <property type="entry name" value="E1-E2_ATPase"/>
    <property type="match status" value="1"/>
</dbReference>
<evidence type="ECO:0000256" key="8">
    <source>
        <dbReference type="ARBA" id="ARBA00022741"/>
    </source>
</evidence>
<evidence type="ECO:0000256" key="15">
    <source>
        <dbReference type="RuleBase" id="RU362081"/>
    </source>
</evidence>
<dbReference type="EC" id="7.2.2.21" evidence="13"/>
<dbReference type="EMBL" id="JACOOO010000047">
    <property type="protein sequence ID" value="MBC5631012.1"/>
    <property type="molecule type" value="Genomic_DNA"/>
</dbReference>
<evidence type="ECO:0000256" key="1">
    <source>
        <dbReference type="ARBA" id="ARBA00004651"/>
    </source>
</evidence>
<dbReference type="InterPro" id="IPR001757">
    <property type="entry name" value="P_typ_ATPase"/>
</dbReference>
<dbReference type="InterPro" id="IPR059000">
    <property type="entry name" value="ATPase_P-type_domA"/>
</dbReference>
<evidence type="ECO:0000256" key="9">
    <source>
        <dbReference type="ARBA" id="ARBA00022840"/>
    </source>
</evidence>
<keyword evidence="7 15" id="KW-0479">Metal-binding</keyword>
<dbReference type="Gene3D" id="3.30.70.100">
    <property type="match status" value="2"/>
</dbReference>
<feature type="transmembrane region" description="Helical" evidence="15">
    <location>
        <begin position="246"/>
        <end position="263"/>
    </location>
</feature>
<keyword evidence="12 15" id="KW-0472">Membrane</keyword>
<dbReference type="Pfam" id="PF00403">
    <property type="entry name" value="HMA"/>
    <property type="match status" value="2"/>
</dbReference>
<dbReference type="SUPFAM" id="SSF81653">
    <property type="entry name" value="Calcium ATPase, transduction domain A"/>
    <property type="match status" value="1"/>
</dbReference>
<evidence type="ECO:0000256" key="6">
    <source>
        <dbReference type="ARBA" id="ARBA00022692"/>
    </source>
</evidence>
<dbReference type="InterPro" id="IPR023299">
    <property type="entry name" value="ATPase_P-typ_cyto_dom_N"/>
</dbReference>
<evidence type="ECO:0000256" key="12">
    <source>
        <dbReference type="ARBA" id="ARBA00023136"/>
    </source>
</evidence>
<organism evidence="17 18">
    <name type="scientific">Clostridium hominis</name>
    <dbReference type="NCBI Taxonomy" id="2763036"/>
    <lineage>
        <taxon>Bacteria</taxon>
        <taxon>Bacillati</taxon>
        <taxon>Bacillota</taxon>
        <taxon>Clostridia</taxon>
        <taxon>Eubacteriales</taxon>
        <taxon>Clostridiaceae</taxon>
        <taxon>Clostridium</taxon>
    </lineage>
</organism>
<dbReference type="RefSeq" id="WP_186861123.1">
    <property type="nucleotide sequence ID" value="NZ_JACOOO010000047.1"/>
</dbReference>
<dbReference type="InterPro" id="IPR027256">
    <property type="entry name" value="P-typ_ATPase_IB"/>
</dbReference>
<dbReference type="PROSITE" id="PS00154">
    <property type="entry name" value="ATPASE_E1_E2"/>
    <property type="match status" value="1"/>
</dbReference>
<dbReference type="SFLD" id="SFLDG00002">
    <property type="entry name" value="C1.7:_P-type_atpase_like"/>
    <property type="match status" value="1"/>
</dbReference>
<protein>
    <recommendedName>
        <fullName evidence="13">Cd(2+)-exporting ATPase</fullName>
        <ecNumber evidence="13">7.2.2.21</ecNumber>
    </recommendedName>
</protein>
<dbReference type="CDD" id="cd07548">
    <property type="entry name" value="P-type_ATPase-Cd_Zn_Co_like"/>
    <property type="match status" value="1"/>
</dbReference>
<dbReference type="InterPro" id="IPR044492">
    <property type="entry name" value="P_typ_ATPase_HD_dom"/>
</dbReference>
<dbReference type="SFLD" id="SFLDF00027">
    <property type="entry name" value="p-type_atpase"/>
    <property type="match status" value="1"/>
</dbReference>
<dbReference type="InterPro" id="IPR023214">
    <property type="entry name" value="HAD_sf"/>
</dbReference>
<keyword evidence="5" id="KW-0597">Phosphoprotein</keyword>
<dbReference type="InterPro" id="IPR051014">
    <property type="entry name" value="Cation_Transport_ATPase_IB"/>
</dbReference>
<reference evidence="17 18" key="1">
    <citation type="submission" date="2020-08" db="EMBL/GenBank/DDBJ databases">
        <title>Genome public.</title>
        <authorList>
            <person name="Liu C."/>
            <person name="Sun Q."/>
        </authorList>
    </citation>
    <scope>NUCLEOTIDE SEQUENCE [LARGE SCALE GENOMIC DNA]</scope>
    <source>
        <strain evidence="17 18">NSJ-6</strain>
    </source>
</reference>
<feature type="domain" description="HMA" evidence="16">
    <location>
        <begin position="6"/>
        <end position="75"/>
    </location>
</feature>
<dbReference type="PANTHER" id="PTHR48085">
    <property type="entry name" value="CADMIUM/ZINC-TRANSPORTING ATPASE HMA2-RELATED"/>
    <property type="match status" value="1"/>
</dbReference>
<evidence type="ECO:0000256" key="2">
    <source>
        <dbReference type="ARBA" id="ARBA00006024"/>
    </source>
</evidence>
<sequence>MDEGIKKIKLLLKGLSCANCANKIEGKVNNIKGVKEAFVNFATSTLTIEVLEGYKKEDLIEEIKDIVKSIEKGVSVEEIKGSLKRPTKTISKCEDGACIINDNNYVNTEIINNSSKILLKGLTCANCANKIENKIRKLDSIKNATINFATTTLIVELNQGNEIDEVFKEISKIVKSLEPDVEVELKKEVKRSKKNRTILNDKNSTDELIVEDEKKTIVSYIKENIALFIGMIGFIIAVMLEGYPLVAFIIFVATYLLIGKNVLITAAKNILRGEVFDENFLMAIATLGAFAIGEYPEAVAVMLFFEIGEAFQKYAVERSRKSISSLMNIRADYATIFENGNELRIAPEDVEIDEIIIIKPGERVPLDGIVIDGTSFIDTSALTGESVPREITVDTEILAGAINNTGVLKVRVTREYGESTVARILELVENASNKKASAEKFITKFSKIYTPVVCLIALLVAIVPPLVMKDQTFSIWIYRALSLLVVSCPCALVVSVPLGIFAGIGGASKKGVLVKGGNYLEALKDVETVVFDKTGTLTKGVFKVTEINTNNIDKDELLKLAAYGESNSNHPIALSIVNAYGKEINKEILSNYEEVSGHGIRVNIEGKEVLLGNYKLMNKFNIKFNDVDTIGTIVHIAIDGQYKGNIVISDEIKETSKEAIETLKNIGIKNTVMLTGDNRVVADKVGKIIGLDQVYSELLPADKVEKVEKLMNSKSSKGKLVFVGDGINDAPVLARADIGIAMGGIGSDAAIEAADVVLMKDDPKSIVDAIKTARKTNKILLQNIIFALAIKTLVMILVAFGLGTMWEAVFADVGVTILAVINSIRCLR</sequence>
<evidence type="ECO:0000256" key="7">
    <source>
        <dbReference type="ARBA" id="ARBA00022723"/>
    </source>
</evidence>
<gene>
    <name evidence="17" type="primary">cadA</name>
    <name evidence="17" type="ORF">H8S20_19485</name>
</gene>
<dbReference type="Gene3D" id="3.40.1110.10">
    <property type="entry name" value="Calcium-transporting ATPase, cytoplasmic domain N"/>
    <property type="match status" value="1"/>
</dbReference>
<evidence type="ECO:0000313" key="18">
    <source>
        <dbReference type="Proteomes" id="UP000596929"/>
    </source>
</evidence>
<dbReference type="InterPro" id="IPR023298">
    <property type="entry name" value="ATPase_P-typ_TM_dom_sf"/>
</dbReference>
<keyword evidence="8 15" id="KW-0547">Nucleotide-binding</keyword>
<dbReference type="InterPro" id="IPR017969">
    <property type="entry name" value="Heavy-metal-associated_CS"/>
</dbReference>
<dbReference type="Gene3D" id="3.40.50.1000">
    <property type="entry name" value="HAD superfamily/HAD-like"/>
    <property type="match status" value="1"/>
</dbReference>
<keyword evidence="6 15" id="KW-0812">Transmembrane</keyword>
<dbReference type="PROSITE" id="PS50846">
    <property type="entry name" value="HMA_2"/>
    <property type="match status" value="2"/>
</dbReference>
<evidence type="ECO:0000259" key="16">
    <source>
        <dbReference type="PROSITE" id="PS50846"/>
    </source>
</evidence>
<evidence type="ECO:0000256" key="3">
    <source>
        <dbReference type="ARBA" id="ARBA00022475"/>
    </source>
</evidence>
<dbReference type="PRINTS" id="PR00941">
    <property type="entry name" value="CDATPASE"/>
</dbReference>
<feature type="transmembrane region" description="Helical" evidence="15">
    <location>
        <begin position="808"/>
        <end position="827"/>
    </location>
</feature>
<dbReference type="NCBIfam" id="TIGR01512">
    <property type="entry name" value="ATPase-IB2_Cd"/>
    <property type="match status" value="1"/>
</dbReference>
<dbReference type="PANTHER" id="PTHR48085:SF5">
    <property type="entry name" value="CADMIUM_ZINC-TRANSPORTING ATPASE HMA4-RELATED"/>
    <property type="match status" value="1"/>
</dbReference>
<dbReference type="InterPro" id="IPR036412">
    <property type="entry name" value="HAD-like_sf"/>
</dbReference>
<feature type="domain" description="HMA" evidence="16">
    <location>
        <begin position="113"/>
        <end position="182"/>
    </location>
</feature>
<dbReference type="InterPro" id="IPR018303">
    <property type="entry name" value="ATPase_P-typ_P_site"/>
</dbReference>
<dbReference type="Pfam" id="PF00702">
    <property type="entry name" value="Hydrolase"/>
    <property type="match status" value="1"/>
</dbReference>
<evidence type="ECO:0000256" key="14">
    <source>
        <dbReference type="ARBA" id="ARBA00049338"/>
    </source>
</evidence>
<evidence type="ECO:0000256" key="10">
    <source>
        <dbReference type="ARBA" id="ARBA00022967"/>
    </source>
</evidence>
<evidence type="ECO:0000256" key="5">
    <source>
        <dbReference type="ARBA" id="ARBA00022553"/>
    </source>
</evidence>
<dbReference type="SUPFAM" id="SSF81665">
    <property type="entry name" value="Calcium ATPase, transmembrane domain M"/>
    <property type="match status" value="1"/>
</dbReference>
<dbReference type="InterPro" id="IPR036163">
    <property type="entry name" value="HMA_dom_sf"/>
</dbReference>
<comment type="caution">
    <text evidence="17">The sequence shown here is derived from an EMBL/GenBank/DDBJ whole genome shotgun (WGS) entry which is preliminary data.</text>
</comment>
<accession>A0ABR7DI22</accession>
<dbReference type="SUPFAM" id="SSF55008">
    <property type="entry name" value="HMA, heavy metal-associated domain"/>
    <property type="match status" value="2"/>
</dbReference>
<evidence type="ECO:0000313" key="17">
    <source>
        <dbReference type="EMBL" id="MBC5631012.1"/>
    </source>
</evidence>
<dbReference type="PROSITE" id="PS01047">
    <property type="entry name" value="HMA_1"/>
    <property type="match status" value="2"/>
</dbReference>
<dbReference type="NCBIfam" id="TIGR01494">
    <property type="entry name" value="ATPase_P-type"/>
    <property type="match status" value="1"/>
</dbReference>
<evidence type="ECO:0000256" key="13">
    <source>
        <dbReference type="ARBA" id="ARBA00039103"/>
    </source>
</evidence>
<keyword evidence="10" id="KW-1278">Translocase</keyword>
<feature type="transmembrane region" description="Helical" evidence="15">
    <location>
        <begin position="780"/>
        <end position="802"/>
    </location>
</feature>
<keyword evidence="4" id="KW-0104">Cadmium</keyword>
<dbReference type="Gene3D" id="2.70.150.10">
    <property type="entry name" value="Calcium-transporting ATPase, cytoplasmic transduction domain A"/>
    <property type="match status" value="1"/>
</dbReference>